<proteinExistence type="predicted"/>
<evidence type="ECO:0000256" key="5">
    <source>
        <dbReference type="ARBA" id="ARBA00023163"/>
    </source>
</evidence>
<name>A0A0R2B7B8_SECCO</name>
<evidence type="ECO:0000256" key="4">
    <source>
        <dbReference type="ARBA" id="ARBA00023125"/>
    </source>
</evidence>
<dbReference type="PROSITE" id="PS51755">
    <property type="entry name" value="OMPR_PHOB"/>
    <property type="match status" value="1"/>
</dbReference>
<dbReference type="SUPFAM" id="SSF52172">
    <property type="entry name" value="CheY-like"/>
    <property type="match status" value="1"/>
</dbReference>
<protein>
    <submittedName>
        <fullName evidence="10">Winged helix family two component transcriptional regulator</fullName>
    </submittedName>
</protein>
<feature type="domain" description="Response regulatory" evidence="8">
    <location>
        <begin position="4"/>
        <end position="119"/>
    </location>
</feature>
<dbReference type="Gene3D" id="3.40.50.2300">
    <property type="match status" value="1"/>
</dbReference>
<dbReference type="SUPFAM" id="SSF46894">
    <property type="entry name" value="C-terminal effector domain of the bipartite response regulators"/>
    <property type="match status" value="1"/>
</dbReference>
<dbReference type="InterPro" id="IPR001789">
    <property type="entry name" value="Sig_transdc_resp-reg_receiver"/>
</dbReference>
<evidence type="ECO:0000259" key="8">
    <source>
        <dbReference type="PROSITE" id="PS50110"/>
    </source>
</evidence>
<keyword evidence="1 6" id="KW-0597">Phosphoprotein</keyword>
<dbReference type="PATRIC" id="fig|1423733.4.peg.2539"/>
<keyword evidence="5" id="KW-0804">Transcription</keyword>
<dbReference type="CDD" id="cd00383">
    <property type="entry name" value="trans_reg_C"/>
    <property type="match status" value="1"/>
</dbReference>
<evidence type="ECO:0000256" key="6">
    <source>
        <dbReference type="PROSITE-ProRule" id="PRU00169"/>
    </source>
</evidence>
<organism evidence="10 11">
    <name type="scientific">Secundilactobacillus collinoides DSM 20515 = JCM 1123</name>
    <dbReference type="NCBI Taxonomy" id="1423733"/>
    <lineage>
        <taxon>Bacteria</taxon>
        <taxon>Bacillati</taxon>
        <taxon>Bacillota</taxon>
        <taxon>Bacilli</taxon>
        <taxon>Lactobacillales</taxon>
        <taxon>Lactobacillaceae</taxon>
        <taxon>Secundilactobacillus</taxon>
    </lineage>
</organism>
<gene>
    <name evidence="10" type="ORF">FC82_GL002425</name>
</gene>
<dbReference type="Gene3D" id="6.10.250.690">
    <property type="match status" value="1"/>
</dbReference>
<dbReference type="FunFam" id="1.10.10.10:FF:000005">
    <property type="entry name" value="Two-component system response regulator"/>
    <property type="match status" value="1"/>
</dbReference>
<evidence type="ECO:0000313" key="11">
    <source>
        <dbReference type="Proteomes" id="UP000051845"/>
    </source>
</evidence>
<evidence type="ECO:0000256" key="3">
    <source>
        <dbReference type="ARBA" id="ARBA00023015"/>
    </source>
</evidence>
<dbReference type="InterPro" id="IPR001867">
    <property type="entry name" value="OmpR/PhoB-type_DNA-bd"/>
</dbReference>
<dbReference type="GO" id="GO:0032993">
    <property type="term" value="C:protein-DNA complex"/>
    <property type="evidence" value="ECO:0007669"/>
    <property type="project" value="TreeGrafter"/>
</dbReference>
<dbReference type="EMBL" id="AYYR01000054">
    <property type="protein sequence ID" value="KRM75240.1"/>
    <property type="molecule type" value="Genomic_DNA"/>
</dbReference>
<dbReference type="STRING" id="33960.TY91_14885"/>
<dbReference type="InterPro" id="IPR016032">
    <property type="entry name" value="Sig_transdc_resp-reg_C-effctor"/>
</dbReference>
<dbReference type="GO" id="GO:0006355">
    <property type="term" value="P:regulation of DNA-templated transcription"/>
    <property type="evidence" value="ECO:0007669"/>
    <property type="project" value="InterPro"/>
</dbReference>
<dbReference type="Gene3D" id="1.10.10.10">
    <property type="entry name" value="Winged helix-like DNA-binding domain superfamily/Winged helix DNA-binding domain"/>
    <property type="match status" value="1"/>
</dbReference>
<dbReference type="GO" id="GO:0000976">
    <property type="term" value="F:transcription cis-regulatory region binding"/>
    <property type="evidence" value="ECO:0007669"/>
    <property type="project" value="TreeGrafter"/>
</dbReference>
<dbReference type="CDD" id="cd17574">
    <property type="entry name" value="REC_OmpR"/>
    <property type="match status" value="1"/>
</dbReference>
<evidence type="ECO:0000256" key="7">
    <source>
        <dbReference type="PROSITE-ProRule" id="PRU01091"/>
    </source>
</evidence>
<dbReference type="SMART" id="SM00448">
    <property type="entry name" value="REC"/>
    <property type="match status" value="1"/>
</dbReference>
<evidence type="ECO:0000259" key="9">
    <source>
        <dbReference type="PROSITE" id="PS51755"/>
    </source>
</evidence>
<sequence length="232" mass="26559">MEKTVLLVEDERGLVASLTEEFQFEDYNVMTAYDGEEAVETFHDNLSQIDLVILDWMLPKLDGLGVLRRIRRESDVPIIMLTARDYTGDKVAGLTSGADDYVTKPFDIEELLARMQVVLRRPRQLAGSGTDDVYQLDDLVVDTTKLQVTRGDHNIQLTQREFNLLLELMKNVGKTFTRDELLDAIWGVNFDGQSNIVDVYIRYLRNKIDRFPDKTKLIHTVRGVGYVLSVND</sequence>
<dbReference type="SMART" id="SM00862">
    <property type="entry name" value="Trans_reg_C"/>
    <property type="match status" value="1"/>
</dbReference>
<keyword evidence="2" id="KW-0902">Two-component regulatory system</keyword>
<dbReference type="InterPro" id="IPR039420">
    <property type="entry name" value="WalR-like"/>
</dbReference>
<evidence type="ECO:0000256" key="2">
    <source>
        <dbReference type="ARBA" id="ARBA00023012"/>
    </source>
</evidence>
<evidence type="ECO:0000313" key="10">
    <source>
        <dbReference type="EMBL" id="KRM75240.1"/>
    </source>
</evidence>
<keyword evidence="4 7" id="KW-0238">DNA-binding</keyword>
<dbReference type="Proteomes" id="UP000051845">
    <property type="component" value="Unassembled WGS sequence"/>
</dbReference>
<dbReference type="FunFam" id="3.40.50.2300:FF:000001">
    <property type="entry name" value="DNA-binding response regulator PhoB"/>
    <property type="match status" value="1"/>
</dbReference>
<dbReference type="AlphaFoldDB" id="A0A0R2B7B8"/>
<dbReference type="Pfam" id="PF00072">
    <property type="entry name" value="Response_reg"/>
    <property type="match status" value="1"/>
</dbReference>
<dbReference type="InterPro" id="IPR011006">
    <property type="entry name" value="CheY-like_superfamily"/>
</dbReference>
<dbReference type="RefSeq" id="WP_056996874.1">
    <property type="nucleotide sequence ID" value="NZ_AYYR01000054.1"/>
</dbReference>
<evidence type="ECO:0000256" key="1">
    <source>
        <dbReference type="ARBA" id="ARBA00022553"/>
    </source>
</evidence>
<feature type="domain" description="OmpR/PhoB-type" evidence="9">
    <location>
        <begin position="131"/>
        <end position="230"/>
    </location>
</feature>
<dbReference type="InterPro" id="IPR036388">
    <property type="entry name" value="WH-like_DNA-bd_sf"/>
</dbReference>
<feature type="modified residue" description="4-aspartylphosphate" evidence="6">
    <location>
        <position position="55"/>
    </location>
</feature>
<keyword evidence="3" id="KW-0805">Transcription regulation</keyword>
<accession>A0A0R2B7B8</accession>
<feature type="DNA-binding region" description="OmpR/PhoB-type" evidence="7">
    <location>
        <begin position="131"/>
        <end position="230"/>
    </location>
</feature>
<reference evidence="10 11" key="1">
    <citation type="journal article" date="2015" name="Genome Announc.">
        <title>Expanding the biotechnology potential of lactobacilli through comparative genomics of 213 strains and associated genera.</title>
        <authorList>
            <person name="Sun Z."/>
            <person name="Harris H.M."/>
            <person name="McCann A."/>
            <person name="Guo C."/>
            <person name="Argimon S."/>
            <person name="Zhang W."/>
            <person name="Yang X."/>
            <person name="Jeffery I.B."/>
            <person name="Cooney J.C."/>
            <person name="Kagawa T.F."/>
            <person name="Liu W."/>
            <person name="Song Y."/>
            <person name="Salvetti E."/>
            <person name="Wrobel A."/>
            <person name="Rasinkangas P."/>
            <person name="Parkhill J."/>
            <person name="Rea M.C."/>
            <person name="O'Sullivan O."/>
            <person name="Ritari J."/>
            <person name="Douillard F.P."/>
            <person name="Paul Ross R."/>
            <person name="Yang R."/>
            <person name="Briner A.E."/>
            <person name="Felis G.E."/>
            <person name="de Vos W.M."/>
            <person name="Barrangou R."/>
            <person name="Klaenhammer T.R."/>
            <person name="Caufield P.W."/>
            <person name="Cui Y."/>
            <person name="Zhang H."/>
            <person name="O'Toole P.W."/>
        </authorList>
    </citation>
    <scope>NUCLEOTIDE SEQUENCE [LARGE SCALE GENOMIC DNA]</scope>
    <source>
        <strain evidence="10 11">DSM 20515</strain>
    </source>
</reference>
<dbReference type="Pfam" id="PF00486">
    <property type="entry name" value="Trans_reg_C"/>
    <property type="match status" value="1"/>
</dbReference>
<comment type="caution">
    <text evidence="10">The sequence shown here is derived from an EMBL/GenBank/DDBJ whole genome shotgun (WGS) entry which is preliminary data.</text>
</comment>
<dbReference type="GO" id="GO:0000156">
    <property type="term" value="F:phosphorelay response regulator activity"/>
    <property type="evidence" value="ECO:0007669"/>
    <property type="project" value="TreeGrafter"/>
</dbReference>
<dbReference type="PROSITE" id="PS50110">
    <property type="entry name" value="RESPONSE_REGULATORY"/>
    <property type="match status" value="1"/>
</dbReference>
<dbReference type="PANTHER" id="PTHR48111">
    <property type="entry name" value="REGULATOR OF RPOS"/>
    <property type="match status" value="1"/>
</dbReference>
<dbReference type="PANTHER" id="PTHR48111:SF22">
    <property type="entry name" value="REGULATOR OF RPOS"/>
    <property type="match status" value="1"/>
</dbReference>
<dbReference type="GO" id="GO:0005829">
    <property type="term" value="C:cytosol"/>
    <property type="evidence" value="ECO:0007669"/>
    <property type="project" value="TreeGrafter"/>
</dbReference>